<evidence type="ECO:0000256" key="3">
    <source>
        <dbReference type="ARBA" id="ARBA00012476"/>
    </source>
</evidence>
<sequence>MADNQNGGPSTMTPVRRFNENERPPHPGKRIPSSKFAEHTAPFKDKISLDLKEAFVNVQPSTSDDGPKHTNAVEHFNKLLADLEAEDKDEKPVVEDTEIGTSRPIPDELLQTDLKEHEHSYIKHFASLFVGPIQFVMIGALVIAGILQDWVDFGVICGLLLLNAVVGFVQDFTAGNVVKELKKGLALKSIVVRDGMLREVPSFDLVPGDNVHLEEGTMIPADGSIRTLNIHLQVDQSAVTEESLAPGKRRGDLVYQSSTIKRGDSFMVVAAIGDRTYFGRSASLVNAASTGKGHFTNVMDRIARNLPALVILTILVVWISSFYRSEPIMKILNYTLAITIIGVPVGLPVVVTTTMAIGAAYLAKRKAIVQKLSPIESLAGVEILCTEKTGTLTKNKLSLGEPYTVQGIESTELMLVACLAASRKKKGLDAIDKAFLKALKHYPNTKDMLTTFKVLSFAPFDPVSKKVTAVLESPRGERIVCVKRAPASIFKMVQEANHIPEAVQKEYNETVAEFARRGFRSLGVARKRAKGPWELLGIMPCLDPPRHDTAKTVKEAVALGLKIKMLTGDAVGIAKETSRQLGLGENIYNSERLGLTGGGDMPRSKIYGYVEAADGFAEVFP</sequence>
<organism evidence="13 14">
    <name type="scientific">Lepraria neglecta</name>
    <dbReference type="NCBI Taxonomy" id="209136"/>
    <lineage>
        <taxon>Eukaryota</taxon>
        <taxon>Fungi</taxon>
        <taxon>Dikarya</taxon>
        <taxon>Ascomycota</taxon>
        <taxon>Pezizomycotina</taxon>
        <taxon>Lecanoromycetes</taxon>
        <taxon>OSLEUM clade</taxon>
        <taxon>Lecanoromycetidae</taxon>
        <taxon>Lecanorales</taxon>
        <taxon>Lecanorineae</taxon>
        <taxon>Stereocaulaceae</taxon>
        <taxon>Lepraria</taxon>
    </lineage>
</organism>
<dbReference type="InterPro" id="IPR059000">
    <property type="entry name" value="ATPase_P-type_domA"/>
</dbReference>
<evidence type="ECO:0000256" key="1">
    <source>
        <dbReference type="ARBA" id="ARBA00004141"/>
    </source>
</evidence>
<dbReference type="EC" id="7.1.2.1" evidence="3"/>
<dbReference type="Gene3D" id="3.40.1110.10">
    <property type="entry name" value="Calcium-transporting ATPase, cytoplasmic domain N"/>
    <property type="match status" value="1"/>
</dbReference>
<dbReference type="PRINTS" id="PR00120">
    <property type="entry name" value="HATPASE"/>
</dbReference>
<dbReference type="Gene3D" id="1.20.1110.10">
    <property type="entry name" value="Calcium-transporting ATPase, transmembrane domain"/>
    <property type="match status" value="1"/>
</dbReference>
<comment type="subcellular location">
    <subcellularLocation>
        <location evidence="1">Membrane</location>
        <topology evidence="1">Multi-pass membrane protein</topology>
    </subcellularLocation>
</comment>
<dbReference type="Pfam" id="PF00122">
    <property type="entry name" value="E1-E2_ATPase"/>
    <property type="match status" value="1"/>
</dbReference>
<dbReference type="Gene3D" id="3.40.50.1000">
    <property type="entry name" value="HAD superfamily/HAD-like"/>
    <property type="match status" value="1"/>
</dbReference>
<dbReference type="PRINTS" id="PR00119">
    <property type="entry name" value="CATATPASE"/>
</dbReference>
<keyword evidence="5" id="KW-0547">Nucleotide-binding</keyword>
<evidence type="ECO:0000259" key="12">
    <source>
        <dbReference type="Pfam" id="PF00122"/>
    </source>
</evidence>
<dbReference type="GO" id="GO:0005524">
    <property type="term" value="F:ATP binding"/>
    <property type="evidence" value="ECO:0007669"/>
    <property type="project" value="UniProtKB-KW"/>
</dbReference>
<keyword evidence="14" id="KW-1185">Reference proteome</keyword>
<dbReference type="InterPro" id="IPR023298">
    <property type="entry name" value="ATPase_P-typ_TM_dom_sf"/>
</dbReference>
<evidence type="ECO:0000256" key="11">
    <source>
        <dbReference type="SAM" id="Phobius"/>
    </source>
</evidence>
<proteinExistence type="inferred from homology"/>
<evidence type="ECO:0000256" key="8">
    <source>
        <dbReference type="ARBA" id="ARBA00022989"/>
    </source>
</evidence>
<feature type="transmembrane region" description="Helical" evidence="11">
    <location>
        <begin position="125"/>
        <end position="147"/>
    </location>
</feature>
<evidence type="ECO:0000256" key="10">
    <source>
        <dbReference type="SAM" id="MobiDB-lite"/>
    </source>
</evidence>
<feature type="region of interest" description="Disordered" evidence="10">
    <location>
        <begin position="1"/>
        <end position="38"/>
    </location>
</feature>
<feature type="compositionally biased region" description="Polar residues" evidence="10">
    <location>
        <begin position="1"/>
        <end position="13"/>
    </location>
</feature>
<evidence type="ECO:0000256" key="6">
    <source>
        <dbReference type="ARBA" id="ARBA00022840"/>
    </source>
</evidence>
<evidence type="ECO:0000256" key="9">
    <source>
        <dbReference type="ARBA" id="ARBA00023136"/>
    </source>
</evidence>
<feature type="domain" description="P-type ATPase A" evidence="12">
    <location>
        <begin position="190"/>
        <end position="285"/>
    </location>
</feature>
<dbReference type="GO" id="GO:0008553">
    <property type="term" value="F:P-type proton-exporting transporter activity"/>
    <property type="evidence" value="ECO:0007669"/>
    <property type="project" value="UniProtKB-EC"/>
</dbReference>
<dbReference type="SUPFAM" id="SSF81660">
    <property type="entry name" value="Metal cation-transporting ATPase, ATP-binding domain N"/>
    <property type="match status" value="1"/>
</dbReference>
<evidence type="ECO:0000313" key="14">
    <source>
        <dbReference type="Proteomes" id="UP001276659"/>
    </source>
</evidence>
<evidence type="ECO:0000256" key="7">
    <source>
        <dbReference type="ARBA" id="ARBA00022967"/>
    </source>
</evidence>
<keyword evidence="4 11" id="KW-0812">Transmembrane</keyword>
<dbReference type="GO" id="GO:0016020">
    <property type="term" value="C:membrane"/>
    <property type="evidence" value="ECO:0007669"/>
    <property type="project" value="UniProtKB-SubCell"/>
</dbReference>
<evidence type="ECO:0000256" key="5">
    <source>
        <dbReference type="ARBA" id="ARBA00022741"/>
    </source>
</evidence>
<dbReference type="AlphaFoldDB" id="A0AAE0DHJ7"/>
<dbReference type="EMBL" id="JASNWA010000009">
    <property type="protein sequence ID" value="KAK3169961.1"/>
    <property type="molecule type" value="Genomic_DNA"/>
</dbReference>
<dbReference type="SUPFAM" id="SSF56784">
    <property type="entry name" value="HAD-like"/>
    <property type="match status" value="1"/>
</dbReference>
<dbReference type="InterPro" id="IPR008250">
    <property type="entry name" value="ATPase_P-typ_transduc_dom_A_sf"/>
</dbReference>
<protein>
    <recommendedName>
        <fullName evidence="3">P-type H(+)-exporting transporter</fullName>
        <ecNumber evidence="3">7.1.2.1</ecNumber>
    </recommendedName>
</protein>
<dbReference type="Gene3D" id="2.70.150.10">
    <property type="entry name" value="Calcium-transporting ATPase, cytoplasmic transduction domain A"/>
    <property type="match status" value="1"/>
</dbReference>
<comment type="similarity">
    <text evidence="2">Belongs to the cation transport ATPase (P-type) (TC 3.A.3) family. Type IIIA subfamily.</text>
</comment>
<dbReference type="InterPro" id="IPR036412">
    <property type="entry name" value="HAD-like_sf"/>
</dbReference>
<dbReference type="InterPro" id="IPR023214">
    <property type="entry name" value="HAD_sf"/>
</dbReference>
<accession>A0AAE0DHJ7</accession>
<dbReference type="SUPFAM" id="SSF81653">
    <property type="entry name" value="Calcium ATPase, transduction domain A"/>
    <property type="match status" value="1"/>
</dbReference>
<dbReference type="FunFam" id="3.40.1110.10:FF:000005">
    <property type="entry name" value="Plasma membrane ATPase"/>
    <property type="match status" value="1"/>
</dbReference>
<keyword evidence="6" id="KW-0067">ATP-binding</keyword>
<feature type="transmembrane region" description="Helical" evidence="11">
    <location>
        <begin position="306"/>
        <end position="323"/>
    </location>
</feature>
<evidence type="ECO:0000256" key="2">
    <source>
        <dbReference type="ARBA" id="ARBA00008804"/>
    </source>
</evidence>
<dbReference type="InterPro" id="IPR001757">
    <property type="entry name" value="P_typ_ATPase"/>
</dbReference>
<feature type="transmembrane region" description="Helical" evidence="11">
    <location>
        <begin position="335"/>
        <end position="363"/>
    </location>
</feature>
<keyword evidence="7" id="KW-1278">Translocase</keyword>
<dbReference type="NCBIfam" id="TIGR01494">
    <property type="entry name" value="ATPase_P-type"/>
    <property type="match status" value="1"/>
</dbReference>
<keyword evidence="9 11" id="KW-0472">Membrane</keyword>
<dbReference type="Proteomes" id="UP001276659">
    <property type="component" value="Unassembled WGS sequence"/>
</dbReference>
<evidence type="ECO:0000256" key="4">
    <source>
        <dbReference type="ARBA" id="ARBA00022692"/>
    </source>
</evidence>
<keyword evidence="8 11" id="KW-1133">Transmembrane helix</keyword>
<comment type="caution">
    <text evidence="13">The sequence shown here is derived from an EMBL/GenBank/DDBJ whole genome shotgun (WGS) entry which is preliminary data.</text>
</comment>
<reference evidence="13" key="1">
    <citation type="submission" date="2022-11" db="EMBL/GenBank/DDBJ databases">
        <title>Chromosomal genome sequence assembly and mating type (MAT) locus characterization of the leprose asexual lichenized fungus Lepraria neglecta (Nyl.) Erichsen.</title>
        <authorList>
            <person name="Allen J.L."/>
            <person name="Pfeffer B."/>
        </authorList>
    </citation>
    <scope>NUCLEOTIDE SEQUENCE</scope>
    <source>
        <strain evidence="13">Allen 5258</strain>
    </source>
</reference>
<gene>
    <name evidence="13" type="primary">PMA1_1</name>
    <name evidence="13" type="ORF">OEA41_009346</name>
</gene>
<dbReference type="SUPFAM" id="SSF81665">
    <property type="entry name" value="Calcium ATPase, transmembrane domain M"/>
    <property type="match status" value="1"/>
</dbReference>
<evidence type="ECO:0000313" key="13">
    <source>
        <dbReference type="EMBL" id="KAK3169961.1"/>
    </source>
</evidence>
<feature type="transmembrane region" description="Helical" evidence="11">
    <location>
        <begin position="153"/>
        <end position="173"/>
    </location>
</feature>
<name>A0AAE0DHJ7_9LECA</name>
<dbReference type="InterPro" id="IPR023299">
    <property type="entry name" value="ATPase_P-typ_cyto_dom_N"/>
</dbReference>
<dbReference type="PANTHER" id="PTHR42861">
    <property type="entry name" value="CALCIUM-TRANSPORTING ATPASE"/>
    <property type="match status" value="1"/>
</dbReference>
<dbReference type="GO" id="GO:0016887">
    <property type="term" value="F:ATP hydrolysis activity"/>
    <property type="evidence" value="ECO:0007669"/>
    <property type="project" value="InterPro"/>
</dbReference>